<dbReference type="PROSITE" id="PS51779">
    <property type="entry name" value="POTRA"/>
    <property type="match status" value="4"/>
</dbReference>
<evidence type="ECO:0000259" key="10">
    <source>
        <dbReference type="PROSITE" id="PS51779"/>
    </source>
</evidence>
<evidence type="ECO:0000256" key="8">
    <source>
        <dbReference type="NCBIfam" id="TIGR03303"/>
    </source>
</evidence>
<dbReference type="EMBL" id="PCRK01000027">
    <property type="protein sequence ID" value="PIP19678.1"/>
    <property type="molecule type" value="Genomic_DNA"/>
</dbReference>
<name>A0A2G9YKB1_9BACT</name>
<dbReference type="PANTHER" id="PTHR12815:SF47">
    <property type="entry name" value="TRANSLOCATION AND ASSEMBLY MODULE SUBUNIT TAMA"/>
    <property type="match status" value="1"/>
</dbReference>
<keyword evidence="7" id="KW-0998">Cell outer membrane</keyword>
<proteinExistence type="predicted"/>
<organism evidence="11 12">
    <name type="scientific">Candidatus Sherwoodlollariibacterium unditelluris</name>
    <dbReference type="NCBI Taxonomy" id="1974757"/>
    <lineage>
        <taxon>Bacteria</taxon>
        <taxon>Pseudomonadati</taxon>
        <taxon>Candidatus Omnitrophota</taxon>
        <taxon>Candidatus Sherwoodlollariibacterium</taxon>
    </lineage>
</organism>
<dbReference type="GO" id="GO:0071709">
    <property type="term" value="P:membrane assembly"/>
    <property type="evidence" value="ECO:0007669"/>
    <property type="project" value="InterPro"/>
</dbReference>
<reference evidence="11 12" key="1">
    <citation type="submission" date="2017-09" db="EMBL/GenBank/DDBJ databases">
        <title>Depth-based differentiation of microbial function through sediment-hosted aquifers and enrichment of novel symbionts in the deep terrestrial subsurface.</title>
        <authorList>
            <person name="Probst A.J."/>
            <person name="Ladd B."/>
            <person name="Jarett J.K."/>
            <person name="Geller-Mcgrath D.E."/>
            <person name="Sieber C.M."/>
            <person name="Emerson J.B."/>
            <person name="Anantharaman K."/>
            <person name="Thomas B.C."/>
            <person name="Malmstrom R."/>
            <person name="Stieglmeier M."/>
            <person name="Klingl A."/>
            <person name="Woyke T."/>
            <person name="Ryan C.M."/>
            <person name="Banfield J.F."/>
        </authorList>
    </citation>
    <scope>NUCLEOTIDE SEQUENCE [LARGE SCALE GENOMIC DNA]</scope>
    <source>
        <strain evidence="11">CG23_combo_of_CG06-09_8_20_14_all_41_10</strain>
    </source>
</reference>
<gene>
    <name evidence="11" type="primary">bamA</name>
    <name evidence="11" type="ORF">COX41_01640</name>
</gene>
<dbReference type="InterPro" id="IPR000184">
    <property type="entry name" value="Bac_surfAg_D15"/>
</dbReference>
<accession>A0A2G9YKB1</accession>
<evidence type="ECO:0000256" key="7">
    <source>
        <dbReference type="ARBA" id="ARBA00023237"/>
    </source>
</evidence>
<evidence type="ECO:0000256" key="1">
    <source>
        <dbReference type="ARBA" id="ARBA00004370"/>
    </source>
</evidence>
<feature type="domain" description="POTRA" evidence="10">
    <location>
        <begin position="296"/>
        <end position="375"/>
    </location>
</feature>
<dbReference type="PIRSF" id="PIRSF006076">
    <property type="entry name" value="OM_assembly_OMP85"/>
    <property type="match status" value="1"/>
</dbReference>
<evidence type="ECO:0000256" key="2">
    <source>
        <dbReference type="ARBA" id="ARBA00022452"/>
    </source>
</evidence>
<feature type="domain" description="POTRA" evidence="10">
    <location>
        <begin position="378"/>
        <end position="451"/>
    </location>
</feature>
<dbReference type="Gene3D" id="3.10.20.310">
    <property type="entry name" value="membrane protein fhac"/>
    <property type="match status" value="5"/>
</dbReference>
<dbReference type="Proteomes" id="UP000231292">
    <property type="component" value="Unassembled WGS sequence"/>
</dbReference>
<dbReference type="NCBIfam" id="TIGR03303">
    <property type="entry name" value="OM_YaeT"/>
    <property type="match status" value="1"/>
</dbReference>
<feature type="domain" description="POTRA" evidence="10">
    <location>
        <begin position="209"/>
        <end position="293"/>
    </location>
</feature>
<evidence type="ECO:0000256" key="9">
    <source>
        <dbReference type="SAM" id="SignalP"/>
    </source>
</evidence>
<keyword evidence="5" id="KW-0677">Repeat</keyword>
<protein>
    <recommendedName>
        <fullName evidence="8">Outer membrane protein assembly factor BamA</fullName>
    </recommendedName>
</protein>
<feature type="domain" description="POTRA" evidence="10">
    <location>
        <begin position="54"/>
        <end position="125"/>
    </location>
</feature>
<dbReference type="PANTHER" id="PTHR12815">
    <property type="entry name" value="SORTING AND ASSEMBLY MACHINERY SAMM50 PROTEIN FAMILY MEMBER"/>
    <property type="match status" value="1"/>
</dbReference>
<keyword evidence="6" id="KW-0472">Membrane</keyword>
<comment type="subcellular location">
    <subcellularLocation>
        <location evidence="1">Membrane</location>
    </subcellularLocation>
</comment>
<dbReference type="GO" id="GO:0009279">
    <property type="term" value="C:cell outer membrane"/>
    <property type="evidence" value="ECO:0007669"/>
    <property type="project" value="UniProtKB-UniRule"/>
</dbReference>
<evidence type="ECO:0000256" key="4">
    <source>
        <dbReference type="ARBA" id="ARBA00022729"/>
    </source>
</evidence>
<dbReference type="Gene3D" id="2.40.160.50">
    <property type="entry name" value="membrane protein fhac: a member of the omp85/tpsb transporter family"/>
    <property type="match status" value="1"/>
</dbReference>
<dbReference type="InterPro" id="IPR023707">
    <property type="entry name" value="OM_assembly_BamA"/>
</dbReference>
<sequence>MNNTYIIKTMRKTFFVILSASFIFCFILPSFAEEAQAPSSKSASPLATQEEPAKLVAAIEVKGNKAISTNTIISKMKTRIGSPYQENVISDDLKRLYLLNFFSDIKIDSESYKDGLKVIVTVTERPIIDKITFSGINRITLKDEKLKAQLKSKEGQYLDYPSLAEDVRIFEKMYEKIGFSAAKIDYKLDIDEHANKAKIHFNVVEGAKVRIKNITIEGNKAFTSGRILKLLKTKRAWFFNAGVLKDDVLKEDIERIKAFYLRNGYIDVAVDYEVKPDTRKPYLLYVTIKIKEGTKYLVGNVTIQGNNDITEKEIIMRLKECVTGKTFSDEGMKSDVAGIQGLYFDRGYISAQVKEASSLNAAINRVDINYSIVENQITYVDKIKVRGNIKTKDVIVRREMRIHPGDRFDGEKLRRSKERLNNLGFFEEIGYDTEDTDAPDKKNLIVDVKEAKTGSFSFGGGYSTVDAFVGFVEVEQKNFDWKNWPYFTGAGEDLRLRASIGTMSSGPGLELSFTEPWLFDYPVSFGFDAYKRSHKRDADVGYGYDEDVTGGDLRLGKELSEYLRADIMYRVDSIDISNIITDNTASDDLNSEAGTNLVSSITPSLTFDSRDNVFDTHKGNLFSGSLEFAGLGGDKNYYKFFGRASHYFPMFRNSTLEIRGRVGLAEPYGNSEKIPIYERFFGGGAYTIRGYEERAVGPVDASGNPLGGASMLIGNVEYVYPLFGFLKVAAFYDVGNVWEKLGDIGSSKDANGRINSGGFKSGFGLGFRVKTPIGPIMLDYGIPMNKASGKDSKGSGQFYFSVSNSF</sequence>
<evidence type="ECO:0000313" key="11">
    <source>
        <dbReference type="EMBL" id="PIP19678.1"/>
    </source>
</evidence>
<dbReference type="AlphaFoldDB" id="A0A2G9YKB1"/>
<dbReference type="Pfam" id="PF07244">
    <property type="entry name" value="POTRA"/>
    <property type="match status" value="5"/>
</dbReference>
<dbReference type="InterPro" id="IPR010827">
    <property type="entry name" value="BamA/TamA_POTRA"/>
</dbReference>
<feature type="signal peptide" evidence="9">
    <location>
        <begin position="1"/>
        <end position="32"/>
    </location>
</feature>
<keyword evidence="2" id="KW-1134">Transmembrane beta strand</keyword>
<feature type="chain" id="PRO_5013916971" description="Outer membrane protein assembly factor BamA" evidence="9">
    <location>
        <begin position="33"/>
        <end position="806"/>
    </location>
</feature>
<keyword evidence="3" id="KW-0812">Transmembrane</keyword>
<comment type="caution">
    <text evidence="11">The sequence shown here is derived from an EMBL/GenBank/DDBJ whole genome shotgun (WGS) entry which is preliminary data.</text>
</comment>
<dbReference type="InterPro" id="IPR039910">
    <property type="entry name" value="D15-like"/>
</dbReference>
<dbReference type="Pfam" id="PF01103">
    <property type="entry name" value="Omp85"/>
    <property type="match status" value="1"/>
</dbReference>
<evidence type="ECO:0000256" key="6">
    <source>
        <dbReference type="ARBA" id="ARBA00023136"/>
    </source>
</evidence>
<dbReference type="InterPro" id="IPR034746">
    <property type="entry name" value="POTRA"/>
</dbReference>
<evidence type="ECO:0000313" key="12">
    <source>
        <dbReference type="Proteomes" id="UP000231292"/>
    </source>
</evidence>
<keyword evidence="4 9" id="KW-0732">Signal</keyword>
<evidence type="ECO:0000256" key="3">
    <source>
        <dbReference type="ARBA" id="ARBA00022692"/>
    </source>
</evidence>
<evidence type="ECO:0000256" key="5">
    <source>
        <dbReference type="ARBA" id="ARBA00022737"/>
    </source>
</evidence>